<keyword evidence="2 7" id="KW-0378">Hydrolase</keyword>
<dbReference type="InterPro" id="IPR029055">
    <property type="entry name" value="Ntn_hydrolases_N"/>
</dbReference>
<evidence type="ECO:0000313" key="10">
    <source>
        <dbReference type="Proteomes" id="UP000584325"/>
    </source>
</evidence>
<evidence type="ECO:0000313" key="7">
    <source>
        <dbReference type="EMBL" id="MBB3221546.1"/>
    </source>
</evidence>
<dbReference type="SUPFAM" id="SSF56235">
    <property type="entry name" value="N-terminal nucleophile aminohydrolases (Ntn hydrolases)"/>
    <property type="match status" value="1"/>
</dbReference>
<keyword evidence="6" id="KW-0472">Membrane</keyword>
<accession>A0A4P8HLQ1</accession>
<dbReference type="PIRSF" id="PIRSF001227">
    <property type="entry name" value="Pen_acylase"/>
    <property type="match status" value="1"/>
</dbReference>
<keyword evidence="3" id="KW-0865">Zymogen</keyword>
<dbReference type="EMBL" id="CP040017">
    <property type="protein sequence ID" value="QCP10689.1"/>
    <property type="molecule type" value="Genomic_DNA"/>
</dbReference>
<dbReference type="CDD" id="cd03747">
    <property type="entry name" value="Ntn_PGA_like"/>
    <property type="match status" value="1"/>
</dbReference>
<dbReference type="Gene3D" id="1.10.439.10">
    <property type="entry name" value="Penicillin Amidohydrolase, domain 1"/>
    <property type="match status" value="1"/>
</dbReference>
<comment type="similarity">
    <text evidence="1">Belongs to the peptidase S45 family.</text>
</comment>
<dbReference type="RefSeq" id="WP_137313568.1">
    <property type="nucleotide sequence ID" value="NZ_CP040017.1"/>
</dbReference>
<dbReference type="Gene3D" id="3.60.20.10">
    <property type="entry name" value="Glutamine Phosphoribosylpyrophosphate, subunit 1, domain 1"/>
    <property type="match status" value="1"/>
</dbReference>
<evidence type="ECO:0000256" key="5">
    <source>
        <dbReference type="PIRSR" id="PIRSR001227-2"/>
    </source>
</evidence>
<dbReference type="Pfam" id="PF01804">
    <property type="entry name" value="Penicil_amidase"/>
    <property type="match status" value="1"/>
</dbReference>
<gene>
    <name evidence="8" type="ORF">FCL38_09780</name>
    <name evidence="7" type="ORF">FHS02_002353</name>
</gene>
<dbReference type="GO" id="GO:0008953">
    <property type="term" value="F:penicillin amidase activity"/>
    <property type="evidence" value="ECO:0007669"/>
    <property type="project" value="UniProtKB-EC"/>
</dbReference>
<reference evidence="7 10" key="2">
    <citation type="submission" date="2020-08" db="EMBL/GenBank/DDBJ databases">
        <title>Genomic Encyclopedia of Type Strains, Phase III (KMG-III): the genomes of soil and plant-associated and newly described type strains.</title>
        <authorList>
            <person name="Whitman W."/>
        </authorList>
    </citation>
    <scope>NUCLEOTIDE SEQUENCE [LARGE SCALE GENOMIC DNA]</scope>
    <source>
        <strain evidence="7 10">CECT 7753</strain>
    </source>
</reference>
<evidence type="ECO:0000313" key="8">
    <source>
        <dbReference type="EMBL" id="QCP10689.1"/>
    </source>
</evidence>
<dbReference type="Proteomes" id="UP000584325">
    <property type="component" value="Unassembled WGS sequence"/>
</dbReference>
<evidence type="ECO:0000256" key="3">
    <source>
        <dbReference type="ARBA" id="ARBA00023145"/>
    </source>
</evidence>
<sequence length="799" mass="85893">MAAGRRGRWVRRIGWGVLALLVVVVMTAWFFLRGSLAQLDGKRTVPGLHGAVAVHRDALGIPSISGGDRHDVAYATGFVHAQDRFFQMDLLRRVAAGELAELFGPKALPTDRKHRLHRFRARAAEAYTHLSAEDRQLIERYAAGVNDGLNALGTRPFEYGLLAQAPRSWSAHDTLLVIWAMYFDLQGASAGRELSRGWMRDNSTPEQLAFLLPEASPWDAPVDAGDIPVAQAPVPAAPPSWWGQTGPRDALMMTAAETLDPPDSNTGSNNWAVAGSRSTTGGAIVADDMHLGIKLPNTWYRALLQVPDSNGSTRRIVGVTLPGTPFVVVGSNGHVAWGFTNSYGDFLDLVPAAADPARPGQVRLNGKWEQPVPHRETILVKGAPAETMTVRETSRGPLIDTAGRTWAVHWIAHESALLNVNLRRLEAVDTLDEALAVANASGVPAQNFVAGDAAGNIGWTIAGPLPRRAPAAADASYPLPDGDAGWQGTLQPREYPRVVNPPTGQLVTANSRQLAGPGARLLGDGGYDLGARTRQARDMLAALGPKLDEKAVYGVMLDDRALFQARWRDRALALLDDAAIKADPKRAEAARLLRSGWTGRASVDASGYRIARGFMWNLYELLYGGANRQMAEWAGNAALAGKRWPDVIERLLDSQPAAWLPRQYASWRHLQLAALDRTIGDLAADGQPLSNATWGAFNTAAIAHPIAGAVPALRQWLSAPADQLPGDANMPRVAGPTFGQSERFTVSPGKEEGGIFNMPGGQSGHPLSPYFLAGHADWVRARATPLLPGPVEHTLAFAP</sequence>
<feature type="transmembrane region" description="Helical" evidence="6">
    <location>
        <begin position="12"/>
        <end position="32"/>
    </location>
</feature>
<proteinExistence type="inferred from homology"/>
<reference evidence="8 9" key="1">
    <citation type="submission" date="2019-05" db="EMBL/GenBank/DDBJ databases">
        <title>Draft Genome Sequences of Six Type Strains of the Genus Massilia.</title>
        <authorList>
            <person name="Miess H."/>
            <person name="Frediansyhah A."/>
            <person name="Gross H."/>
        </authorList>
    </citation>
    <scope>NUCLEOTIDE SEQUENCE [LARGE SCALE GENOMIC DNA]</scope>
    <source>
        <strain evidence="8 9">DSMZ 26121</strain>
    </source>
</reference>
<keyword evidence="9" id="KW-1185">Reference proteome</keyword>
<dbReference type="GO" id="GO:0046872">
    <property type="term" value="F:metal ion binding"/>
    <property type="evidence" value="ECO:0007669"/>
    <property type="project" value="UniProtKB-KW"/>
</dbReference>
<dbReference type="InterPro" id="IPR014395">
    <property type="entry name" value="Pen/GL7ACA/AHL_acylase"/>
</dbReference>
<feature type="binding site" evidence="5">
    <location>
        <position position="193"/>
    </location>
    <ligand>
        <name>Ca(2+)</name>
        <dbReference type="ChEBI" id="CHEBI:29108"/>
    </ligand>
</feature>
<dbReference type="OrthoDB" id="9760084at2"/>
<organism evidence="7 10">
    <name type="scientific">Pseudoduganella umbonata</name>
    <dbReference type="NCBI Taxonomy" id="864828"/>
    <lineage>
        <taxon>Bacteria</taxon>
        <taxon>Pseudomonadati</taxon>
        <taxon>Pseudomonadota</taxon>
        <taxon>Betaproteobacteria</taxon>
        <taxon>Burkholderiales</taxon>
        <taxon>Oxalobacteraceae</taxon>
        <taxon>Telluria group</taxon>
        <taxon>Pseudoduganella</taxon>
    </lineage>
</organism>
<dbReference type="Gene3D" id="2.30.120.10">
    <property type="match status" value="1"/>
</dbReference>
<keyword evidence="5" id="KW-0479">Metal-binding</keyword>
<dbReference type="GO" id="GO:0017000">
    <property type="term" value="P:antibiotic biosynthetic process"/>
    <property type="evidence" value="ECO:0007669"/>
    <property type="project" value="InterPro"/>
</dbReference>
<comment type="cofactor">
    <cofactor evidence="5">
        <name>Ca(2+)</name>
        <dbReference type="ChEBI" id="CHEBI:29108"/>
    </cofactor>
    <text evidence="5">Binds 1 Ca(2+) ion per dimer.</text>
</comment>
<feature type="binding site" evidence="5">
    <location>
        <position position="348"/>
    </location>
    <ligand>
        <name>Ca(2+)</name>
        <dbReference type="ChEBI" id="CHEBI:29108"/>
    </ligand>
</feature>
<dbReference type="InterPro" id="IPR043147">
    <property type="entry name" value="Penicillin_amidase_A-knob"/>
</dbReference>
<dbReference type="EC" id="3.5.1.11" evidence="7"/>
<feature type="binding site" evidence="5">
    <location>
        <position position="345"/>
    </location>
    <ligand>
        <name>Ca(2+)</name>
        <dbReference type="ChEBI" id="CHEBI:29108"/>
    </ligand>
</feature>
<feature type="active site" description="Nucleophile" evidence="4">
    <location>
        <position position="268"/>
    </location>
</feature>
<keyword evidence="6" id="KW-0812">Transmembrane</keyword>
<name>A0A4P8HLQ1_9BURK</name>
<evidence type="ECO:0000256" key="4">
    <source>
        <dbReference type="PIRSR" id="PIRSR001227-1"/>
    </source>
</evidence>
<keyword evidence="5" id="KW-0106">Calcium</keyword>
<dbReference type="InterPro" id="IPR002692">
    <property type="entry name" value="S45"/>
</dbReference>
<dbReference type="PANTHER" id="PTHR34218:SF4">
    <property type="entry name" value="ACYL-HOMOSERINE LACTONE ACYLASE QUIP"/>
    <property type="match status" value="1"/>
</dbReference>
<evidence type="ECO:0000313" key="9">
    <source>
        <dbReference type="Proteomes" id="UP000298763"/>
    </source>
</evidence>
<evidence type="ECO:0000256" key="6">
    <source>
        <dbReference type="SAM" id="Phobius"/>
    </source>
</evidence>
<evidence type="ECO:0000256" key="1">
    <source>
        <dbReference type="ARBA" id="ARBA00006586"/>
    </source>
</evidence>
<dbReference type="EMBL" id="JACHXS010000003">
    <property type="protein sequence ID" value="MBB3221546.1"/>
    <property type="molecule type" value="Genomic_DNA"/>
</dbReference>
<dbReference type="InterPro" id="IPR043146">
    <property type="entry name" value="Penicillin_amidase_N_B-knob"/>
</dbReference>
<dbReference type="PANTHER" id="PTHR34218">
    <property type="entry name" value="PEPTIDASE S45 PENICILLIN AMIDASE"/>
    <property type="match status" value="1"/>
</dbReference>
<dbReference type="InterPro" id="IPR023343">
    <property type="entry name" value="Penicillin_amidase_dom1"/>
</dbReference>
<dbReference type="Gene3D" id="1.10.1400.10">
    <property type="match status" value="1"/>
</dbReference>
<dbReference type="AlphaFoldDB" id="A0A4P8HLQ1"/>
<protein>
    <submittedName>
        <fullName evidence="8">Penicillin acylase family protein</fullName>
    </submittedName>
    <submittedName>
        <fullName evidence="7">Penicillin amidase</fullName>
        <ecNumber evidence="7">3.5.1.11</ecNumber>
    </submittedName>
</protein>
<evidence type="ECO:0000256" key="2">
    <source>
        <dbReference type="ARBA" id="ARBA00022801"/>
    </source>
</evidence>
<dbReference type="Proteomes" id="UP000298763">
    <property type="component" value="Chromosome"/>
</dbReference>
<keyword evidence="6" id="KW-1133">Transmembrane helix</keyword>